<keyword evidence="2" id="KW-1185">Reference proteome</keyword>
<proteinExistence type="predicted"/>
<dbReference type="Pfam" id="PF05013">
    <property type="entry name" value="FGase"/>
    <property type="match status" value="1"/>
</dbReference>
<dbReference type="InterPro" id="IPR007709">
    <property type="entry name" value="N-FG_amidohydro"/>
</dbReference>
<dbReference type="OrthoDB" id="8716700at2"/>
<reference evidence="1 2" key="1">
    <citation type="submission" date="2018-08" db="EMBL/GenBank/DDBJ databases">
        <title>Genomic Encyclopedia of Type Strains, Phase IV (KMG-IV): sequencing the most valuable type-strain genomes for metagenomic binning, comparative biology and taxonomic classification.</title>
        <authorList>
            <person name="Goeker M."/>
        </authorList>
    </citation>
    <scope>NUCLEOTIDE SEQUENCE [LARGE SCALE GENOMIC DNA]</scope>
    <source>
        <strain evidence="1 2">DSM 25527</strain>
    </source>
</reference>
<dbReference type="EMBL" id="QXDC01000003">
    <property type="protein sequence ID" value="RIA44486.1"/>
    <property type="molecule type" value="Genomic_DNA"/>
</dbReference>
<evidence type="ECO:0000313" key="1">
    <source>
        <dbReference type="EMBL" id="RIA44486.1"/>
    </source>
</evidence>
<dbReference type="InterPro" id="IPR010247">
    <property type="entry name" value="HutG_amidohyd"/>
</dbReference>
<dbReference type="SUPFAM" id="SSF53187">
    <property type="entry name" value="Zn-dependent exopeptidases"/>
    <property type="match status" value="1"/>
</dbReference>
<evidence type="ECO:0000313" key="2">
    <source>
        <dbReference type="Proteomes" id="UP000266568"/>
    </source>
</evidence>
<dbReference type="AlphaFoldDB" id="A0A397P4J3"/>
<dbReference type="NCBIfam" id="TIGR02017">
    <property type="entry name" value="hutG_amidohyd"/>
    <property type="match status" value="1"/>
</dbReference>
<dbReference type="RefSeq" id="WP_119036134.1">
    <property type="nucleotide sequence ID" value="NZ_QXDC01000003.1"/>
</dbReference>
<sequence length="262" mass="28402">MTDWLTVERGAAPLIVSVPHAGTDIPSPHDAGMRSVALARRDVDWNVDRLYAFARALDATVIRTAISRSVIDVNRDPSGASLYPGQATTGLCPTTTFMGESLYEDGREPDEAAIAARRATYFDPYHAAIAAEIARLRRDHSPIVLYDAHSIVGEVPRLFEGRLPQFNIGTNDGQSCDPALAIAVAAACPEPKVINGRFKGGWITRHYGRPERGVHAIQMELAIRGYADEAAPDRWDAARAAPMQATLRGVLKACLDFAKGRA</sequence>
<organism evidence="1 2">
    <name type="scientific">Hephaestia caeni</name>
    <dbReference type="NCBI Taxonomy" id="645617"/>
    <lineage>
        <taxon>Bacteria</taxon>
        <taxon>Pseudomonadati</taxon>
        <taxon>Pseudomonadota</taxon>
        <taxon>Alphaproteobacteria</taxon>
        <taxon>Sphingomonadales</taxon>
        <taxon>Sphingomonadaceae</taxon>
        <taxon>Hephaestia</taxon>
    </lineage>
</organism>
<gene>
    <name evidence="1" type="ORF">DFR49_2731</name>
</gene>
<comment type="caution">
    <text evidence="1">The sequence shown here is derived from an EMBL/GenBank/DDBJ whole genome shotgun (WGS) entry which is preliminary data.</text>
</comment>
<protein>
    <submittedName>
        <fullName evidence="1">Formiminoglutamase</fullName>
    </submittedName>
</protein>
<dbReference type="Proteomes" id="UP000266568">
    <property type="component" value="Unassembled WGS sequence"/>
</dbReference>
<accession>A0A397P4J3</accession>
<dbReference type="Gene3D" id="3.40.630.40">
    <property type="entry name" value="Zn-dependent exopeptidases"/>
    <property type="match status" value="1"/>
</dbReference>
<name>A0A397P4J3_9SPHN</name>